<evidence type="ECO:0000313" key="1">
    <source>
        <dbReference type="EMBL" id="ORZ17395.1"/>
    </source>
</evidence>
<proteinExistence type="predicted"/>
<sequence length="71" mass="8507">MRRVPFVFIMSCASDPFLPSPFWCHWRGYVVLIVVSLSVNKGYLKMYYTLIIVAGLNSRKRERVFRQMIYR</sequence>
<evidence type="ECO:0000313" key="2">
    <source>
        <dbReference type="Proteomes" id="UP000193560"/>
    </source>
</evidence>
<protein>
    <submittedName>
        <fullName evidence="1">Uncharacterized protein</fullName>
    </submittedName>
</protein>
<reference evidence="1 2" key="1">
    <citation type="submission" date="2016-07" db="EMBL/GenBank/DDBJ databases">
        <title>Pervasive Adenine N6-methylation of Active Genes in Fungi.</title>
        <authorList>
            <consortium name="DOE Joint Genome Institute"/>
            <person name="Mondo S.J."/>
            <person name="Dannebaum R.O."/>
            <person name="Kuo R.C."/>
            <person name="Labutti K."/>
            <person name="Haridas S."/>
            <person name="Kuo A."/>
            <person name="Salamov A."/>
            <person name="Ahrendt S.R."/>
            <person name="Lipzen A."/>
            <person name="Sullivan W."/>
            <person name="Andreopoulos W.B."/>
            <person name="Clum A."/>
            <person name="Lindquist E."/>
            <person name="Daum C."/>
            <person name="Ramamoorthy G.K."/>
            <person name="Gryganskyi A."/>
            <person name="Culley D."/>
            <person name="Magnuson J.K."/>
            <person name="James T.Y."/>
            <person name="O'Malley M.A."/>
            <person name="Stajich J.E."/>
            <person name="Spatafora J.W."/>
            <person name="Visel A."/>
            <person name="Grigoriev I.V."/>
        </authorList>
    </citation>
    <scope>NUCLEOTIDE SEQUENCE [LARGE SCALE GENOMIC DNA]</scope>
    <source>
        <strain evidence="1 2">NRRL 1336</strain>
    </source>
</reference>
<accession>A0A1X2IJ42</accession>
<dbReference type="AlphaFoldDB" id="A0A1X2IJ42"/>
<dbReference type="Proteomes" id="UP000193560">
    <property type="component" value="Unassembled WGS sequence"/>
</dbReference>
<comment type="caution">
    <text evidence="1">The sequence shown here is derived from an EMBL/GenBank/DDBJ whole genome shotgun (WGS) entry which is preliminary data.</text>
</comment>
<gene>
    <name evidence="1" type="ORF">BCR42DRAFT_414531</name>
</gene>
<dbReference type="EMBL" id="MCGE01000010">
    <property type="protein sequence ID" value="ORZ17395.1"/>
    <property type="molecule type" value="Genomic_DNA"/>
</dbReference>
<name>A0A1X2IJ42_9FUNG</name>
<organism evidence="1 2">
    <name type="scientific">Absidia repens</name>
    <dbReference type="NCBI Taxonomy" id="90262"/>
    <lineage>
        <taxon>Eukaryota</taxon>
        <taxon>Fungi</taxon>
        <taxon>Fungi incertae sedis</taxon>
        <taxon>Mucoromycota</taxon>
        <taxon>Mucoromycotina</taxon>
        <taxon>Mucoromycetes</taxon>
        <taxon>Mucorales</taxon>
        <taxon>Cunninghamellaceae</taxon>
        <taxon>Absidia</taxon>
    </lineage>
</organism>
<keyword evidence="2" id="KW-1185">Reference proteome</keyword>